<reference evidence="1" key="1">
    <citation type="submission" date="2022-03" db="EMBL/GenBank/DDBJ databases">
        <title>The complete genome sequence of a Methyloterrigena soli.</title>
        <authorList>
            <person name="Zi Z."/>
        </authorList>
    </citation>
    <scope>NUCLEOTIDE SEQUENCE</scope>
    <source>
        <strain evidence="1">M48</strain>
    </source>
</reference>
<dbReference type="Proteomes" id="UP001156140">
    <property type="component" value="Unassembled WGS sequence"/>
</dbReference>
<evidence type="ECO:0000313" key="1">
    <source>
        <dbReference type="EMBL" id="MCI0125204.1"/>
    </source>
</evidence>
<comment type="caution">
    <text evidence="1">The sequence shown here is derived from an EMBL/GenBank/DDBJ whole genome shotgun (WGS) entry which is preliminary data.</text>
</comment>
<dbReference type="CDD" id="cd07909">
    <property type="entry name" value="YciF"/>
    <property type="match status" value="1"/>
</dbReference>
<dbReference type="RefSeq" id="WP_281734515.1">
    <property type="nucleotide sequence ID" value="NZ_JAKETQ010000001.1"/>
</dbReference>
<dbReference type="InterPro" id="IPR047114">
    <property type="entry name" value="YciF"/>
</dbReference>
<proteinExistence type="predicted"/>
<gene>
    <name evidence="1" type="ORF">ML536_00035</name>
</gene>
<dbReference type="InterPro" id="IPR012347">
    <property type="entry name" value="Ferritin-like"/>
</dbReference>
<keyword evidence="2" id="KW-1185">Reference proteome</keyword>
<dbReference type="Pfam" id="PF05974">
    <property type="entry name" value="DUF892"/>
    <property type="match status" value="1"/>
</dbReference>
<evidence type="ECO:0000313" key="2">
    <source>
        <dbReference type="Proteomes" id="UP001156140"/>
    </source>
</evidence>
<dbReference type="InterPro" id="IPR010287">
    <property type="entry name" value="DUF892_YciF-like"/>
</dbReference>
<sequence>MADAKTLDDLFLDTLKDIYYAERQLVKTLPKMSKAAQSPELAAGFQEHLAQTEGHVDRLEQIFEMLGKPARGKTCDAILGILEEGKSVIEDYKGSPALDAGLVAAAQAAEHYEITRYGTLKTWAEQLGLGEAAALLDATLKEEVATDEKLTKLAKADINLRAA</sequence>
<dbReference type="PANTHER" id="PTHR30565:SF9">
    <property type="entry name" value="PROTEIN YCIF"/>
    <property type="match status" value="1"/>
</dbReference>
<dbReference type="PANTHER" id="PTHR30565">
    <property type="entry name" value="PROTEIN YCIF"/>
    <property type="match status" value="1"/>
</dbReference>
<dbReference type="Gene3D" id="1.20.1260.10">
    <property type="match status" value="1"/>
</dbReference>
<organism evidence="1 2">
    <name type="scientific">Paradevosia shaoguanensis</name>
    <dbReference type="NCBI Taxonomy" id="1335043"/>
    <lineage>
        <taxon>Bacteria</taxon>
        <taxon>Pseudomonadati</taxon>
        <taxon>Pseudomonadota</taxon>
        <taxon>Alphaproteobacteria</taxon>
        <taxon>Hyphomicrobiales</taxon>
        <taxon>Devosiaceae</taxon>
        <taxon>Paradevosia</taxon>
    </lineage>
</organism>
<protein>
    <submittedName>
        <fullName evidence="1">Ferritin-like domain-containing protein</fullName>
    </submittedName>
</protein>
<name>A0AA41UBI0_9HYPH</name>
<dbReference type="EMBL" id="JALAZD010000001">
    <property type="protein sequence ID" value="MCI0125204.1"/>
    <property type="molecule type" value="Genomic_DNA"/>
</dbReference>
<dbReference type="AlphaFoldDB" id="A0AA41UBI0"/>
<accession>A0AA41UBI0</accession>
<dbReference type="InterPro" id="IPR009078">
    <property type="entry name" value="Ferritin-like_SF"/>
</dbReference>
<dbReference type="SUPFAM" id="SSF47240">
    <property type="entry name" value="Ferritin-like"/>
    <property type="match status" value="1"/>
</dbReference>